<dbReference type="Gene3D" id="2.60.40.1080">
    <property type="match status" value="1"/>
</dbReference>
<dbReference type="OrthoDB" id="9780018at2"/>
<dbReference type="NCBIfam" id="TIGR01603">
    <property type="entry name" value="maj_tail_phi13"/>
    <property type="match status" value="1"/>
</dbReference>
<dbReference type="InterPro" id="IPR003343">
    <property type="entry name" value="Big_2"/>
</dbReference>
<comment type="caution">
    <text evidence="2">The sequence shown here is derived from an EMBL/GenBank/DDBJ whole genome shotgun (WGS) entry which is preliminary data.</text>
</comment>
<dbReference type="InterPro" id="IPR006490">
    <property type="entry name" value="Maj_tail_phi13"/>
</dbReference>
<evidence type="ECO:0000313" key="3">
    <source>
        <dbReference type="Proteomes" id="UP000252254"/>
    </source>
</evidence>
<evidence type="ECO:0000259" key="1">
    <source>
        <dbReference type="SMART" id="SM00635"/>
    </source>
</evidence>
<feature type="domain" description="BIG2" evidence="1">
    <location>
        <begin position="192"/>
        <end position="269"/>
    </location>
</feature>
<keyword evidence="3" id="KW-1185">Reference proteome</keyword>
<gene>
    <name evidence="2" type="ORF">DES48_11529</name>
</gene>
<dbReference type="SMART" id="SM00635">
    <property type="entry name" value="BID_2"/>
    <property type="match status" value="1"/>
</dbReference>
<sequence length="273" mass="29569">MAEEKVQFGLKNVHYAPYTVNTDGTISFGNPKPIPGGVEMTNEALGDPIVFYADNMKYYQADNNQGYEGTLTISRLPDAFRQDILKEELDGTDKVMSEYADVQTQAFALMFQFENDSKARRHVMYNCNAQRPSISSSTKTDSTEVSTTELSYSASPVVMNGRPIVKTSTTFETPDAVYNGWFQSVYTNTPVSVTGVTLEPATFSLAVGDYQQLATTIEPINATNQDVTYTTSDDTVATVTSGGLVEGIAAGTATITVTTEDGTFTDTSDVTVS</sequence>
<evidence type="ECO:0000313" key="2">
    <source>
        <dbReference type="EMBL" id="RBO92291.1"/>
    </source>
</evidence>
<proteinExistence type="predicted"/>
<dbReference type="EMBL" id="QNRI01000015">
    <property type="protein sequence ID" value="RBO92291.1"/>
    <property type="molecule type" value="Genomic_DNA"/>
</dbReference>
<reference evidence="2 3" key="1">
    <citation type="submission" date="2018-06" db="EMBL/GenBank/DDBJ databases">
        <title>Genomic Encyclopedia of Type Strains, Phase IV (KMG-IV): sequencing the most valuable type-strain genomes for metagenomic binning, comparative biology and taxonomic classification.</title>
        <authorList>
            <person name="Goeker M."/>
        </authorList>
    </citation>
    <scope>NUCLEOTIDE SEQUENCE [LARGE SCALE GENOMIC DNA]</scope>
    <source>
        <strain evidence="2 3">DSM 15140</strain>
    </source>
</reference>
<protein>
    <submittedName>
        <fullName evidence="2">Phi13 family phage major tail protein</fullName>
    </submittedName>
</protein>
<dbReference type="Pfam" id="PF02368">
    <property type="entry name" value="Big_2"/>
    <property type="match status" value="1"/>
</dbReference>
<name>A0A366DQC2_9BACI</name>
<dbReference type="InterPro" id="IPR008964">
    <property type="entry name" value="Invasin/intimin_cell_adhesion"/>
</dbReference>
<dbReference type="Proteomes" id="UP000252254">
    <property type="component" value="Unassembled WGS sequence"/>
</dbReference>
<dbReference type="SUPFAM" id="SSF49373">
    <property type="entry name" value="Invasin/intimin cell-adhesion fragments"/>
    <property type="match status" value="1"/>
</dbReference>
<dbReference type="AlphaFoldDB" id="A0A366DQC2"/>
<organism evidence="2 3">
    <name type="scientific">Paraliobacillus ryukyuensis</name>
    <dbReference type="NCBI Taxonomy" id="200904"/>
    <lineage>
        <taxon>Bacteria</taxon>
        <taxon>Bacillati</taxon>
        <taxon>Bacillota</taxon>
        <taxon>Bacilli</taxon>
        <taxon>Bacillales</taxon>
        <taxon>Bacillaceae</taxon>
        <taxon>Paraliobacillus</taxon>
    </lineage>
</organism>
<accession>A0A366DQC2</accession>